<dbReference type="CDD" id="cd01650">
    <property type="entry name" value="RT_nLTR_like"/>
    <property type="match status" value="1"/>
</dbReference>
<feature type="domain" description="Reverse transcriptase" evidence="1">
    <location>
        <begin position="1"/>
        <end position="219"/>
    </location>
</feature>
<reference evidence="3" key="1">
    <citation type="submission" date="2012-01" db="EMBL/GenBank/DDBJ databases">
        <title>The Genome Sequence of Oreochromis niloticus (Nile Tilapia).</title>
        <authorList>
            <consortium name="Broad Institute Genome Assembly Team"/>
            <consortium name="Broad Institute Sequencing Platform"/>
            <person name="Di Palma F."/>
            <person name="Johnson J."/>
            <person name="Lander E.S."/>
            <person name="Lindblad-Toh K."/>
        </authorList>
    </citation>
    <scope>NUCLEOTIDE SEQUENCE [LARGE SCALE GENOMIC DNA]</scope>
</reference>
<evidence type="ECO:0000259" key="1">
    <source>
        <dbReference type="PROSITE" id="PS50878"/>
    </source>
</evidence>
<organism evidence="2 3">
    <name type="scientific">Oreochromis niloticus</name>
    <name type="common">Nile tilapia</name>
    <name type="synonym">Tilapia nilotica</name>
    <dbReference type="NCBI Taxonomy" id="8128"/>
    <lineage>
        <taxon>Eukaryota</taxon>
        <taxon>Metazoa</taxon>
        <taxon>Chordata</taxon>
        <taxon>Craniata</taxon>
        <taxon>Vertebrata</taxon>
        <taxon>Euteleostomi</taxon>
        <taxon>Actinopterygii</taxon>
        <taxon>Neopterygii</taxon>
        <taxon>Teleostei</taxon>
        <taxon>Neoteleostei</taxon>
        <taxon>Acanthomorphata</taxon>
        <taxon>Ovalentaria</taxon>
        <taxon>Cichlomorphae</taxon>
        <taxon>Cichliformes</taxon>
        <taxon>Cichlidae</taxon>
        <taxon>African cichlids</taxon>
        <taxon>Pseudocrenilabrinae</taxon>
        <taxon>Oreochromini</taxon>
        <taxon>Oreochromis</taxon>
    </lineage>
</organism>
<protein>
    <recommendedName>
        <fullName evidence="1">Reverse transcriptase domain-containing protein</fullName>
    </recommendedName>
</protein>
<dbReference type="InterPro" id="IPR043502">
    <property type="entry name" value="DNA/RNA_pol_sf"/>
</dbReference>
<dbReference type="OMA" id="RTICHPS"/>
<dbReference type="Pfam" id="PF00078">
    <property type="entry name" value="RVT_1"/>
    <property type="match status" value="1"/>
</dbReference>
<dbReference type="GO" id="GO:0016706">
    <property type="term" value="F:2-oxoglutarate-dependent dioxygenase activity"/>
    <property type="evidence" value="ECO:0007669"/>
    <property type="project" value="InterPro"/>
</dbReference>
<dbReference type="PROSITE" id="PS50878">
    <property type="entry name" value="RT_POL"/>
    <property type="match status" value="1"/>
</dbReference>
<name>A0A669CDR0_ORENI</name>
<dbReference type="InterPro" id="IPR000477">
    <property type="entry name" value="RT_dom"/>
</dbReference>
<dbReference type="PANTHER" id="PTHR33332">
    <property type="entry name" value="REVERSE TRANSCRIPTASE DOMAIN-CONTAINING PROTEIN"/>
    <property type="match status" value="1"/>
</dbReference>
<dbReference type="InterPro" id="IPR015095">
    <property type="entry name" value="AlkB_hom8_N"/>
</dbReference>
<sequence>MSHIKAAIPANLDPHQFAYRANRSTEDAIITALHTALTHLDCSNTYARMLFVDFSSAFNTVQPHKLVNKLSNLGLSSSLCSWILDFLSNRPQNVRMGEHTSSTLILNVGVPQGCVLSPLLYSLFTHDCSPIHTSNTIIKFADDTTVIGLIDNNDDSAYREEVQHLKRWCDDNNLHLNTAKTKEMVIDFRRTKRSEHSTLYIDGEEVERVESFKFLGVHISADLTWSTNISHQVGKAQQRLYFLRKLRQAQLPQRLLVNFYRSTIENLLTYCCTLWFNCCTAEDKRKLQRVVRAAERAIGTSLTPLRDIYTGRLQQKASIIIKDPSHPGHSLFSPLPSGKRYRSIRSKTNRLNRSFYPQAVKHALPPP</sequence>
<reference evidence="2" key="3">
    <citation type="submission" date="2025-09" db="UniProtKB">
        <authorList>
            <consortium name="Ensembl"/>
        </authorList>
    </citation>
    <scope>IDENTIFICATION</scope>
</reference>
<dbReference type="InParanoid" id="A0A669CDR0"/>
<evidence type="ECO:0000313" key="2">
    <source>
        <dbReference type="Ensembl" id="ENSONIP00000046340.1"/>
    </source>
</evidence>
<proteinExistence type="predicted"/>
<evidence type="ECO:0000313" key="3">
    <source>
        <dbReference type="Proteomes" id="UP000005207"/>
    </source>
</evidence>
<dbReference type="GO" id="GO:0008168">
    <property type="term" value="F:methyltransferase activity"/>
    <property type="evidence" value="ECO:0007669"/>
    <property type="project" value="InterPro"/>
</dbReference>
<dbReference type="SUPFAM" id="SSF56672">
    <property type="entry name" value="DNA/RNA polymerases"/>
    <property type="match status" value="1"/>
</dbReference>
<dbReference type="Pfam" id="PF09004">
    <property type="entry name" value="ALKBH8_N"/>
    <property type="match status" value="1"/>
</dbReference>
<accession>A0A669CDR0</accession>
<dbReference type="Ensembl" id="ENSONIT00000058077.1">
    <property type="protein sequence ID" value="ENSONIP00000046340.1"/>
    <property type="gene ID" value="ENSONIG00000039009.1"/>
</dbReference>
<keyword evidence="3" id="KW-1185">Reference proteome</keyword>
<dbReference type="Proteomes" id="UP000005207">
    <property type="component" value="Linkage group LG10"/>
</dbReference>
<dbReference type="AlphaFoldDB" id="A0A669CDR0"/>
<reference evidence="2" key="2">
    <citation type="submission" date="2025-08" db="UniProtKB">
        <authorList>
            <consortium name="Ensembl"/>
        </authorList>
    </citation>
    <scope>IDENTIFICATION</scope>
</reference>
<dbReference type="GeneTree" id="ENSGT01120000271821"/>